<name>D1C8K1_SPHTD</name>
<dbReference type="InterPro" id="IPR005702">
    <property type="entry name" value="Wzc-like_C"/>
</dbReference>
<evidence type="ECO:0000313" key="4">
    <source>
        <dbReference type="Proteomes" id="UP000002027"/>
    </source>
</evidence>
<keyword evidence="4" id="KW-1185">Reference proteome</keyword>
<dbReference type="FunCoup" id="D1C8K1">
    <property type="interactions" value="32"/>
</dbReference>
<dbReference type="InterPro" id="IPR050445">
    <property type="entry name" value="Bact_polysacc_biosynth/exp"/>
</dbReference>
<proteinExistence type="predicted"/>
<reference evidence="3 4" key="2">
    <citation type="journal article" date="2010" name="Stand. Genomic Sci.">
        <title>Complete genome sequence of Desulfohalobium retbaense type strain (HR(100)).</title>
        <authorList>
            <person name="Spring S."/>
            <person name="Nolan M."/>
            <person name="Lapidus A."/>
            <person name="Glavina Del Rio T."/>
            <person name="Copeland A."/>
            <person name="Tice H."/>
            <person name="Cheng J.F."/>
            <person name="Lucas S."/>
            <person name="Land M."/>
            <person name="Chen F."/>
            <person name="Bruce D."/>
            <person name="Goodwin L."/>
            <person name="Pitluck S."/>
            <person name="Ivanova N."/>
            <person name="Mavromatis K."/>
            <person name="Mikhailova N."/>
            <person name="Pati A."/>
            <person name="Chen A."/>
            <person name="Palaniappan K."/>
            <person name="Hauser L."/>
            <person name="Chang Y.J."/>
            <person name="Jeffries C.D."/>
            <person name="Munk C."/>
            <person name="Kiss H."/>
            <person name="Chain P."/>
            <person name="Han C."/>
            <person name="Brettin T."/>
            <person name="Detter J.C."/>
            <person name="Schuler E."/>
            <person name="Goker M."/>
            <person name="Rohde M."/>
            <person name="Bristow J."/>
            <person name="Eisen J.A."/>
            <person name="Markowitz V."/>
            <person name="Hugenholtz P."/>
            <person name="Kyrpides N.C."/>
            <person name="Klenk H.P."/>
        </authorList>
    </citation>
    <scope>NUCLEOTIDE SEQUENCE [LARGE SCALE GENOMIC DNA]</scope>
    <source>
        <strain evidence="4">ATCC 49802 / DSM 20745 / S 6022</strain>
    </source>
</reference>
<dbReference type="CDD" id="cd05387">
    <property type="entry name" value="BY-kinase"/>
    <property type="match status" value="1"/>
</dbReference>
<organism evidence="3 4">
    <name type="scientific">Sphaerobacter thermophilus (strain ATCC 49802 / DSM 20745 / KCCM 41009 / NCIMB 13125 / S 6022)</name>
    <dbReference type="NCBI Taxonomy" id="479434"/>
    <lineage>
        <taxon>Bacteria</taxon>
        <taxon>Pseudomonadati</taxon>
        <taxon>Thermomicrobiota</taxon>
        <taxon>Thermomicrobia</taxon>
        <taxon>Sphaerobacterales</taxon>
        <taxon>Sphaerobacterineae</taxon>
        <taxon>Sphaerobacteraceae</taxon>
        <taxon>Sphaerobacter</taxon>
    </lineage>
</organism>
<dbReference type="GO" id="GO:0004713">
    <property type="term" value="F:protein tyrosine kinase activity"/>
    <property type="evidence" value="ECO:0007669"/>
    <property type="project" value="TreeGrafter"/>
</dbReference>
<dbReference type="RefSeq" id="WP_012873182.1">
    <property type="nucleotide sequence ID" value="NC_013524.1"/>
</dbReference>
<dbReference type="KEGG" id="sti:Sthe_2730"/>
<dbReference type="STRING" id="479434.Sthe_2730"/>
<dbReference type="EMBL" id="CP001824">
    <property type="protein sequence ID" value="ACZ40144.1"/>
    <property type="molecule type" value="Genomic_DNA"/>
</dbReference>
<dbReference type="PANTHER" id="PTHR32309">
    <property type="entry name" value="TYROSINE-PROTEIN KINASE"/>
    <property type="match status" value="1"/>
</dbReference>
<dbReference type="Proteomes" id="UP000002027">
    <property type="component" value="Chromosome 2"/>
</dbReference>
<dbReference type="Gene3D" id="3.40.50.300">
    <property type="entry name" value="P-loop containing nucleotide triphosphate hydrolases"/>
    <property type="match status" value="1"/>
</dbReference>
<gene>
    <name evidence="3" type="ordered locus">Sthe_2730</name>
</gene>
<dbReference type="AlphaFoldDB" id="D1C8K1"/>
<dbReference type="GO" id="GO:0005886">
    <property type="term" value="C:plasma membrane"/>
    <property type="evidence" value="ECO:0007669"/>
    <property type="project" value="TreeGrafter"/>
</dbReference>
<dbReference type="PANTHER" id="PTHR32309:SF13">
    <property type="entry name" value="FERRIC ENTEROBACTIN TRANSPORT PROTEIN FEPE"/>
    <property type="match status" value="1"/>
</dbReference>
<reference evidence="4" key="1">
    <citation type="submission" date="2009-11" db="EMBL/GenBank/DDBJ databases">
        <title>The complete chromosome 2 of Sphaerobacter thermophilus DSM 20745.</title>
        <authorList>
            <person name="Lucas S."/>
            <person name="Copeland A."/>
            <person name="Lapidus A."/>
            <person name="Glavina del Rio T."/>
            <person name="Dalin E."/>
            <person name="Tice H."/>
            <person name="Bruce D."/>
            <person name="Goodwin L."/>
            <person name="Pitluck S."/>
            <person name="Kyrpides N."/>
            <person name="Mavromatis K."/>
            <person name="Ivanova N."/>
            <person name="Mikhailova N."/>
            <person name="LaButti K.M."/>
            <person name="Clum A."/>
            <person name="Sun H.I."/>
            <person name="Brettin T."/>
            <person name="Detter J.C."/>
            <person name="Han C."/>
            <person name="Larimer F."/>
            <person name="Land M."/>
            <person name="Hauser L."/>
            <person name="Markowitz V."/>
            <person name="Cheng J.F."/>
            <person name="Hugenholtz P."/>
            <person name="Woyke T."/>
            <person name="Wu D."/>
            <person name="Steenblock K."/>
            <person name="Schneider S."/>
            <person name="Pukall R."/>
            <person name="Goeker M."/>
            <person name="Klenk H.P."/>
            <person name="Eisen J.A."/>
        </authorList>
    </citation>
    <scope>NUCLEOTIDE SEQUENCE [LARGE SCALE GENOMIC DNA]</scope>
    <source>
        <strain evidence="4">ATCC 49802 / DSM 20745 / S 6022</strain>
    </source>
</reference>
<evidence type="ECO:0000256" key="1">
    <source>
        <dbReference type="ARBA" id="ARBA00022741"/>
    </source>
</evidence>
<dbReference type="SUPFAM" id="SSF52540">
    <property type="entry name" value="P-loop containing nucleoside triphosphate hydrolases"/>
    <property type="match status" value="1"/>
</dbReference>
<dbReference type="eggNOG" id="COG0489">
    <property type="taxonomic scope" value="Bacteria"/>
</dbReference>
<evidence type="ECO:0000256" key="2">
    <source>
        <dbReference type="ARBA" id="ARBA00022840"/>
    </source>
</evidence>
<dbReference type="NCBIfam" id="TIGR01007">
    <property type="entry name" value="eps_fam"/>
    <property type="match status" value="1"/>
</dbReference>
<dbReference type="OrthoDB" id="9794577at2"/>
<sequence>MSQIQERAESQTRVGGIDLAIVSNPASAVAEAYRSLRSTVKFARVEPAVRSVAIADAGTGGQHAEVAANLAAALALGGDSVVLVDADFRRPRTHELFRLSNNTGLAEWLASGDPAATLPLVESGIEGLSLLPAGHAGKSGGTLPADLLGSDLFARLLARLRDETAFVVVNTPPLPDFGDALAVAPRVDAVLLLVRSGKTKRAAAQRARESLDRVGARILGVVLTDTGSRRRA</sequence>
<dbReference type="HOGENOM" id="CLU_052027_2_1_0"/>
<protein>
    <submittedName>
        <fullName evidence="3">Capsular exopolysaccharide family</fullName>
    </submittedName>
</protein>
<keyword evidence="1" id="KW-0547">Nucleotide-binding</keyword>
<keyword evidence="2" id="KW-0067">ATP-binding</keyword>
<dbReference type="InterPro" id="IPR027417">
    <property type="entry name" value="P-loop_NTPase"/>
</dbReference>
<accession>D1C8K1</accession>
<evidence type="ECO:0000313" key="3">
    <source>
        <dbReference type="EMBL" id="ACZ40144.1"/>
    </source>
</evidence>
<dbReference type="InParanoid" id="D1C8K1"/>
<dbReference type="GO" id="GO:0005524">
    <property type="term" value="F:ATP binding"/>
    <property type="evidence" value="ECO:0007669"/>
    <property type="project" value="UniProtKB-KW"/>
</dbReference>